<dbReference type="SUPFAM" id="SSF49452">
    <property type="entry name" value="Starch-binding domain-like"/>
    <property type="match status" value="1"/>
</dbReference>
<evidence type="ECO:0000259" key="3">
    <source>
        <dbReference type="PROSITE" id="PS50853"/>
    </source>
</evidence>
<dbReference type="RefSeq" id="WP_020428061.1">
    <property type="nucleotide sequence ID" value="NZ_AGBD01000552.1"/>
</dbReference>
<dbReference type="PANTHER" id="PTHR33321">
    <property type="match status" value="1"/>
</dbReference>
<protein>
    <submittedName>
        <fullName evidence="5">Carbohydrate binding family 25</fullName>
    </submittedName>
</protein>
<dbReference type="EMBL" id="LN831776">
    <property type="protein sequence ID" value="CQR57408.1"/>
    <property type="molecule type" value="Genomic_DNA"/>
</dbReference>
<dbReference type="Pfam" id="PF00754">
    <property type="entry name" value="F5_F8_type_C"/>
    <property type="match status" value="1"/>
</dbReference>
<dbReference type="InterPro" id="IPR002044">
    <property type="entry name" value="CBM20"/>
</dbReference>
<feature type="signal peptide" evidence="1">
    <location>
        <begin position="1"/>
        <end position="29"/>
    </location>
</feature>
<dbReference type="PANTHER" id="PTHR33321:SF12">
    <property type="entry name" value="PLANT BASIC SECRETORY PROTEIN (BSP) FAMILY PROTEIN"/>
    <property type="match status" value="1"/>
</dbReference>
<dbReference type="InterPro" id="IPR000421">
    <property type="entry name" value="FA58C"/>
</dbReference>
<feature type="domain" description="F5/8 type C" evidence="2">
    <location>
        <begin position="163"/>
        <end position="269"/>
    </location>
</feature>
<reference evidence="6" key="1">
    <citation type="submission" date="2015-03" db="EMBL/GenBank/DDBJ databases">
        <authorList>
            <person name="Wibberg D."/>
        </authorList>
    </citation>
    <scope>NUCLEOTIDE SEQUENCE [LARGE SCALE GENOMIC DNA]</scope>
</reference>
<dbReference type="HOGENOM" id="CLU_346080_0_0_9"/>
<dbReference type="SUPFAM" id="SSF49265">
    <property type="entry name" value="Fibronectin type III"/>
    <property type="match status" value="1"/>
</dbReference>
<dbReference type="Pfam" id="PF00041">
    <property type="entry name" value="fn3"/>
    <property type="match status" value="1"/>
</dbReference>
<dbReference type="PROSITE" id="PS50022">
    <property type="entry name" value="FA58C_3"/>
    <property type="match status" value="1"/>
</dbReference>
<dbReference type="KEGG" id="pri:PRIO_5006"/>
<dbReference type="AlphaFoldDB" id="A0A0E3WIP7"/>
<dbReference type="GO" id="GO:2001070">
    <property type="term" value="F:starch binding"/>
    <property type="evidence" value="ECO:0007669"/>
    <property type="project" value="InterPro"/>
</dbReference>
<proteinExistence type="predicted"/>
<dbReference type="CDD" id="cd00063">
    <property type="entry name" value="FN3"/>
    <property type="match status" value="1"/>
</dbReference>
<dbReference type="Proteomes" id="UP000033163">
    <property type="component" value="Chromosome I"/>
</dbReference>
<dbReference type="PATRIC" id="fig|1073571.4.peg.5380"/>
<dbReference type="SMART" id="SM01066">
    <property type="entry name" value="CBM_25"/>
    <property type="match status" value="1"/>
</dbReference>
<dbReference type="InterPro" id="IPR013783">
    <property type="entry name" value="Ig-like_fold"/>
</dbReference>
<dbReference type="InterPro" id="IPR013784">
    <property type="entry name" value="Carb-bd-like_fold"/>
</dbReference>
<evidence type="ECO:0000313" key="5">
    <source>
        <dbReference type="EMBL" id="CQR57408.1"/>
    </source>
</evidence>
<dbReference type="InterPro" id="IPR008979">
    <property type="entry name" value="Galactose-bd-like_sf"/>
</dbReference>
<dbReference type="Gene3D" id="2.60.40.10">
    <property type="entry name" value="Immunoglobulins"/>
    <property type="match status" value="3"/>
</dbReference>
<name>A0A0E3WIP7_9BACL</name>
<evidence type="ECO:0000313" key="6">
    <source>
        <dbReference type="Proteomes" id="UP000033163"/>
    </source>
</evidence>
<organism evidence="5 6">
    <name type="scientific">Paenibacillus riograndensis SBR5</name>
    <dbReference type="NCBI Taxonomy" id="1073571"/>
    <lineage>
        <taxon>Bacteria</taxon>
        <taxon>Bacillati</taxon>
        <taxon>Bacillota</taxon>
        <taxon>Bacilli</taxon>
        <taxon>Bacillales</taxon>
        <taxon>Paenibacillaceae</taxon>
        <taxon>Paenibacillus</taxon>
        <taxon>Paenibacillus sonchi group</taxon>
    </lineage>
</organism>
<evidence type="ECO:0000259" key="2">
    <source>
        <dbReference type="PROSITE" id="PS50022"/>
    </source>
</evidence>
<evidence type="ECO:0000256" key="1">
    <source>
        <dbReference type="SAM" id="SignalP"/>
    </source>
</evidence>
<dbReference type="PROSITE" id="PS51166">
    <property type="entry name" value="CBM20"/>
    <property type="match status" value="1"/>
</dbReference>
<dbReference type="PROSITE" id="PS50853">
    <property type="entry name" value="FN3"/>
    <property type="match status" value="1"/>
</dbReference>
<feature type="domain" description="CBM20" evidence="4">
    <location>
        <begin position="709"/>
        <end position="815"/>
    </location>
</feature>
<gene>
    <name evidence="5" type="ORF">PRIO_5006</name>
</gene>
<dbReference type="Pfam" id="PF04450">
    <property type="entry name" value="BSP"/>
    <property type="match status" value="1"/>
</dbReference>
<keyword evidence="1" id="KW-0732">Signal</keyword>
<dbReference type="SMART" id="SM01065">
    <property type="entry name" value="CBM_2"/>
    <property type="match status" value="1"/>
</dbReference>
<accession>A0A0E3WIP7</accession>
<feature type="chain" id="PRO_5002414768" evidence="1">
    <location>
        <begin position="30"/>
        <end position="816"/>
    </location>
</feature>
<feature type="domain" description="Fibronectin type-III" evidence="3">
    <location>
        <begin position="535"/>
        <end position="620"/>
    </location>
</feature>
<dbReference type="InterPro" id="IPR005085">
    <property type="entry name" value="CBM25"/>
</dbReference>
<sequence>MLKKQTILLSLFLLTIVFFASFFSIPARAADTSYPRNLAPIGTITVSDTSSPDAETKENASDRNYFSKWLVFSPTAWIQYEFPGQSTYALNSYKITSANDHPERDPQGWTLEASNDGVIWTAVDSRQNENFSYRFQSKSYSFSNTTAYKYYRFNFQCLSGTIVQLSEIELFDGSQETYAKPNPLISASGETLPDHGKANAFDGTSNSNWLTPQSSGWLQFDFGQQIVIDGYAFSAANSAPDSDPKIWDLKASTDNVNWITIDSRNSEDFRYRHQRNHYVLPTNQKAYRYYRFELYNHSGDTLQIGDVAFSRPDDAWHTVAPIIDMHNLDTTNGYLFDQAIPDPQSDILAVIRQVCNTLYASPADVPIRPRTLHVTIGNYDGVASVSGGPTDADLTISSRYLKSYADSGKPLRQEILGILYHELTHVYQFDDRGTPDIGYMIEGMADAVRFENGYHDRYSMTPGGTWHDGYGTSGNFFRWIDEKKHTGFLRELNASLNPFDGQTWTPAVFQQITGTDVDTLWNEYQVSLDKSQPTAPGDLTATNTTDTTVTLSWSASTDNLGVAGYNIYSNGIKISTTQSTNYKVNGLTTGSSYTFMVKAVDHSGNESSASNTITVIAKASNTATIYYRKGFATPYIHYQPDGEKWTTAPGVAMADSEYNGYSKSTITLGSATGLTAAFNNGSGMWDNNGGANYKFLAGVSTFINGKITSGFPHPDGVTIVISVPANTPANEDLYLTSNLTGWNTADANYKLTRNADGTYSIKLNVAAGTNIQYKITRGSWATVEVNSNGSDIANRSLTTTAGAPTVSISVQRWKDK</sequence>
<dbReference type="SUPFAM" id="SSF49785">
    <property type="entry name" value="Galactose-binding domain-like"/>
    <property type="match status" value="2"/>
</dbReference>
<dbReference type="Pfam" id="PF03423">
    <property type="entry name" value="CBM_25"/>
    <property type="match status" value="1"/>
</dbReference>
<dbReference type="SMART" id="SM00060">
    <property type="entry name" value="FN3"/>
    <property type="match status" value="1"/>
</dbReference>
<dbReference type="InterPro" id="IPR007541">
    <property type="entry name" value="Uncharacterised_BSP"/>
</dbReference>
<dbReference type="InterPro" id="IPR003961">
    <property type="entry name" value="FN3_dom"/>
</dbReference>
<dbReference type="InterPro" id="IPR036116">
    <property type="entry name" value="FN3_sf"/>
</dbReference>
<dbReference type="Gene3D" id="2.60.120.260">
    <property type="entry name" value="Galactose-binding domain-like"/>
    <property type="match status" value="2"/>
</dbReference>
<evidence type="ECO:0000259" key="4">
    <source>
        <dbReference type="PROSITE" id="PS51166"/>
    </source>
</evidence>